<dbReference type="SUPFAM" id="SSF56019">
    <property type="entry name" value="The spindle assembly checkpoint protein mad2"/>
    <property type="match status" value="1"/>
</dbReference>
<evidence type="ECO:0000313" key="2">
    <source>
        <dbReference type="EMBL" id="VEN59880.1"/>
    </source>
</evidence>
<dbReference type="Proteomes" id="UP000410492">
    <property type="component" value="Unassembled WGS sequence"/>
</dbReference>
<evidence type="ECO:0000259" key="1">
    <source>
        <dbReference type="PROSITE" id="PS50815"/>
    </source>
</evidence>
<dbReference type="InterPro" id="IPR003511">
    <property type="entry name" value="HORMA_dom"/>
</dbReference>
<keyword evidence="3" id="KW-1185">Reference proteome</keyword>
<gene>
    <name evidence="2" type="ORF">CALMAC_LOCUS17739</name>
</gene>
<dbReference type="PANTHER" id="PTHR11842">
    <property type="entry name" value="MITOTIC SPINDLE ASSEMBLY CHECKPOINT PROTEIN MAD2"/>
    <property type="match status" value="1"/>
</dbReference>
<dbReference type="Pfam" id="PF02301">
    <property type="entry name" value="HORMA"/>
    <property type="match status" value="1"/>
</dbReference>
<dbReference type="PANTHER" id="PTHR11842:SF10">
    <property type="entry name" value="MITOTIC SPINDLE ASSEMBLY CHECKPOINT PROTEIN MAD2B"/>
    <property type="match status" value="1"/>
</dbReference>
<dbReference type="EMBL" id="CAACVG010012197">
    <property type="protein sequence ID" value="VEN59880.1"/>
    <property type="molecule type" value="Genomic_DNA"/>
</dbReference>
<accession>A0A653DI51</accession>
<sequence>MNQAADTADILCEFFEVAIHNILYVRKLYPASIFTAKKKFGVPVYQCIHPHVNDYIGNSLKAVSFYLKKNDLKRLFVCIHTQNHLFEKYVFEVLATKNIVDSDPLLVEFEKSLRSLMLNLFTSEQYVDELPEDTTFSVRLQTTAHSSLELDQNPSFEDFPWVEIKQKANKVENADIIPVYTVESDVINFQLYIEKSNY</sequence>
<dbReference type="GO" id="GO:0016035">
    <property type="term" value="C:zeta DNA polymerase complex"/>
    <property type="evidence" value="ECO:0007669"/>
    <property type="project" value="TreeGrafter"/>
</dbReference>
<dbReference type="InterPro" id="IPR036570">
    <property type="entry name" value="HORMA_dom_sf"/>
</dbReference>
<name>A0A653DI51_CALMS</name>
<dbReference type="PROSITE" id="PS50815">
    <property type="entry name" value="HORMA"/>
    <property type="match status" value="1"/>
</dbReference>
<dbReference type="OrthoDB" id="10260596at2759"/>
<reference evidence="2 3" key="1">
    <citation type="submission" date="2019-01" db="EMBL/GenBank/DDBJ databases">
        <authorList>
            <person name="Sayadi A."/>
        </authorList>
    </citation>
    <scope>NUCLEOTIDE SEQUENCE [LARGE SCALE GENOMIC DNA]</scope>
</reference>
<organism evidence="2 3">
    <name type="scientific">Callosobruchus maculatus</name>
    <name type="common">Southern cowpea weevil</name>
    <name type="synonym">Pulse bruchid</name>
    <dbReference type="NCBI Taxonomy" id="64391"/>
    <lineage>
        <taxon>Eukaryota</taxon>
        <taxon>Metazoa</taxon>
        <taxon>Ecdysozoa</taxon>
        <taxon>Arthropoda</taxon>
        <taxon>Hexapoda</taxon>
        <taxon>Insecta</taxon>
        <taxon>Pterygota</taxon>
        <taxon>Neoptera</taxon>
        <taxon>Endopterygota</taxon>
        <taxon>Coleoptera</taxon>
        <taxon>Polyphaga</taxon>
        <taxon>Cucujiformia</taxon>
        <taxon>Chrysomeloidea</taxon>
        <taxon>Chrysomelidae</taxon>
        <taxon>Bruchinae</taxon>
        <taxon>Bruchini</taxon>
        <taxon>Callosobruchus</taxon>
    </lineage>
</organism>
<protein>
    <recommendedName>
        <fullName evidence="1">HORMA domain-containing protein</fullName>
    </recommendedName>
</protein>
<dbReference type="AlphaFoldDB" id="A0A653DI51"/>
<proteinExistence type="predicted"/>
<dbReference type="Gene3D" id="3.30.900.10">
    <property type="entry name" value="HORMA domain"/>
    <property type="match status" value="1"/>
</dbReference>
<feature type="domain" description="HORMA" evidence="1">
    <location>
        <begin position="5"/>
        <end position="193"/>
    </location>
</feature>
<dbReference type="InterPro" id="IPR045091">
    <property type="entry name" value="Mad2-like"/>
</dbReference>
<evidence type="ECO:0000313" key="3">
    <source>
        <dbReference type="Proteomes" id="UP000410492"/>
    </source>
</evidence>